<organism evidence="1 2">
    <name type="scientific">Rotaria sordida</name>
    <dbReference type="NCBI Taxonomy" id="392033"/>
    <lineage>
        <taxon>Eukaryota</taxon>
        <taxon>Metazoa</taxon>
        <taxon>Spiralia</taxon>
        <taxon>Gnathifera</taxon>
        <taxon>Rotifera</taxon>
        <taxon>Eurotatoria</taxon>
        <taxon>Bdelloidea</taxon>
        <taxon>Philodinida</taxon>
        <taxon>Philodinidae</taxon>
        <taxon>Rotaria</taxon>
    </lineage>
</organism>
<accession>A0A819L2V7</accession>
<sequence length="44" mass="5455">LYSTLCVAKQLRKYPEIERILWNEFTRVKNLNEKCRRLRIRSCL</sequence>
<feature type="non-terminal residue" evidence="1">
    <location>
        <position position="1"/>
    </location>
</feature>
<dbReference type="Proteomes" id="UP000663836">
    <property type="component" value="Unassembled WGS sequence"/>
</dbReference>
<gene>
    <name evidence="1" type="ORF">JBS370_LOCUS23728</name>
</gene>
<evidence type="ECO:0000313" key="2">
    <source>
        <dbReference type="Proteomes" id="UP000663836"/>
    </source>
</evidence>
<proteinExistence type="predicted"/>
<protein>
    <submittedName>
        <fullName evidence="1">Uncharacterized protein</fullName>
    </submittedName>
</protein>
<comment type="caution">
    <text evidence="1">The sequence shown here is derived from an EMBL/GenBank/DDBJ whole genome shotgun (WGS) entry which is preliminary data.</text>
</comment>
<reference evidence="1" key="1">
    <citation type="submission" date="2021-02" db="EMBL/GenBank/DDBJ databases">
        <authorList>
            <person name="Nowell W R."/>
        </authorList>
    </citation>
    <scope>NUCLEOTIDE SEQUENCE</scope>
</reference>
<name>A0A819L2V7_9BILA</name>
<evidence type="ECO:0000313" key="1">
    <source>
        <dbReference type="EMBL" id="CAF3954547.1"/>
    </source>
</evidence>
<dbReference type="EMBL" id="CAJOBD010003551">
    <property type="protein sequence ID" value="CAF3954547.1"/>
    <property type="molecule type" value="Genomic_DNA"/>
</dbReference>
<dbReference type="AlphaFoldDB" id="A0A819L2V7"/>